<name>A0A226TC04_9LACO</name>
<evidence type="ECO:0000313" key="1">
    <source>
        <dbReference type="EMBL" id="OXC22166.1"/>
    </source>
</evidence>
<reference evidence="1 2" key="1">
    <citation type="submission" date="2016-05" db="EMBL/GenBank/DDBJ databases">
        <authorList>
            <person name="Johnson T.J."/>
            <person name="Youmans B.P."/>
            <person name="Case K.A."/>
        </authorList>
    </citation>
    <scope>NUCLEOTIDE SEQUENCE [LARGE SCALE GENOMIC DNA]</scope>
    <source>
        <strain evidence="1 2">UMNLC6</strain>
    </source>
</reference>
<protein>
    <submittedName>
        <fullName evidence="1">Uncharacterized protein</fullName>
    </submittedName>
</protein>
<dbReference type="EMBL" id="LYQW01000032">
    <property type="protein sequence ID" value="OXC22166.1"/>
    <property type="molecule type" value="Genomic_DNA"/>
</dbReference>
<proteinExistence type="predicted"/>
<comment type="caution">
    <text evidence="1">The sequence shown here is derived from an EMBL/GenBank/DDBJ whole genome shotgun (WGS) entry which is preliminary data.</text>
</comment>
<dbReference type="Pfam" id="PF13671">
    <property type="entry name" value="AAA_33"/>
    <property type="match status" value="1"/>
</dbReference>
<organism evidence="1 2">
    <name type="scientific">Lactobacillus crispatus</name>
    <dbReference type="NCBI Taxonomy" id="47770"/>
    <lineage>
        <taxon>Bacteria</taxon>
        <taxon>Bacillati</taxon>
        <taxon>Bacillota</taxon>
        <taxon>Bacilli</taxon>
        <taxon>Lactobacillales</taxon>
        <taxon>Lactobacillaceae</taxon>
        <taxon>Lactobacillus</taxon>
    </lineage>
</organism>
<sequence length="190" mass="21928">MKKIPLILMLGPQASGKSSFIKMNNLQNYTISGDEIRIRLNGINSNNGHTQINFVPQTESIVWHIFYEELDTRLQNKLPTVIDNTNLAGHGFNPISDILKRVPVDYQVYVIDCFKPLLNSKDPFSEKSLNHALKILAQRNHDREYSVNMDIIKRFVDYHKDFKIPDKVKVISSADLQQAQDIIDMVLNYR</sequence>
<gene>
    <name evidence="1" type="ORF">AYP82_01600</name>
</gene>
<accession>A0A226TC04</accession>
<dbReference type="Gene3D" id="3.40.50.300">
    <property type="entry name" value="P-loop containing nucleotide triphosphate hydrolases"/>
    <property type="match status" value="1"/>
</dbReference>
<dbReference type="RefSeq" id="WP_089143423.1">
    <property type="nucleotide sequence ID" value="NZ_LYQR01000038.1"/>
</dbReference>
<dbReference type="Proteomes" id="UP000198437">
    <property type="component" value="Unassembled WGS sequence"/>
</dbReference>
<evidence type="ECO:0000313" key="2">
    <source>
        <dbReference type="Proteomes" id="UP000198437"/>
    </source>
</evidence>
<dbReference type="SUPFAM" id="SSF52540">
    <property type="entry name" value="P-loop containing nucleoside triphosphate hydrolases"/>
    <property type="match status" value="1"/>
</dbReference>
<dbReference type="InterPro" id="IPR027417">
    <property type="entry name" value="P-loop_NTPase"/>
</dbReference>
<dbReference type="AlphaFoldDB" id="A0A226TC04"/>